<dbReference type="AlphaFoldDB" id="A0A413BF03"/>
<comment type="caution">
    <text evidence="1">The sequence shown here is derived from an EMBL/GenBank/DDBJ whole genome shotgun (WGS) entry which is preliminary data.</text>
</comment>
<protein>
    <submittedName>
        <fullName evidence="1">Uncharacterized protein</fullName>
    </submittedName>
</protein>
<reference evidence="1 2" key="1">
    <citation type="submission" date="2018-08" db="EMBL/GenBank/DDBJ databases">
        <title>A genome reference for cultivated species of the human gut microbiota.</title>
        <authorList>
            <person name="Zou Y."/>
            <person name="Xue W."/>
            <person name="Luo G."/>
        </authorList>
    </citation>
    <scope>NUCLEOTIDE SEQUENCE [LARGE SCALE GENOMIC DNA]</scope>
    <source>
        <strain evidence="1 2">AF12-8</strain>
    </source>
</reference>
<name>A0A413BF03_9FIRM</name>
<sequence>MVHYFENILTTTNVDYIIKNANRPQMRTNIKRIDMLKILLLAKFKDSKFCYIIILRVAKQLIQLNNNYRYSDNSGSDT</sequence>
<dbReference type="Proteomes" id="UP000286581">
    <property type="component" value="Unassembled WGS sequence"/>
</dbReference>
<proteinExistence type="predicted"/>
<organism evidence="1 2">
    <name type="scientific">Agathobacter rectalis</name>
    <dbReference type="NCBI Taxonomy" id="39491"/>
    <lineage>
        <taxon>Bacteria</taxon>
        <taxon>Bacillati</taxon>
        <taxon>Bacillota</taxon>
        <taxon>Clostridia</taxon>
        <taxon>Lachnospirales</taxon>
        <taxon>Lachnospiraceae</taxon>
        <taxon>Agathobacter</taxon>
    </lineage>
</organism>
<evidence type="ECO:0000313" key="1">
    <source>
        <dbReference type="EMBL" id="RGW39267.1"/>
    </source>
</evidence>
<accession>A0A413BF03</accession>
<dbReference type="EMBL" id="QSAE01000031">
    <property type="protein sequence ID" value="RGW39267.1"/>
    <property type="molecule type" value="Genomic_DNA"/>
</dbReference>
<gene>
    <name evidence="1" type="ORF">DWV78_10280</name>
</gene>
<evidence type="ECO:0000313" key="2">
    <source>
        <dbReference type="Proteomes" id="UP000286581"/>
    </source>
</evidence>